<gene>
    <name evidence="7" type="ORF">EDC24_2477</name>
</gene>
<organism evidence="7 8">
    <name type="scientific">Aquisalibacillus elongatus</name>
    <dbReference type="NCBI Taxonomy" id="485577"/>
    <lineage>
        <taxon>Bacteria</taxon>
        <taxon>Bacillati</taxon>
        <taxon>Bacillota</taxon>
        <taxon>Bacilli</taxon>
        <taxon>Bacillales</taxon>
        <taxon>Bacillaceae</taxon>
        <taxon>Aquisalibacillus</taxon>
    </lineage>
</organism>
<dbReference type="RefSeq" id="WP_124222951.1">
    <property type="nucleotide sequence ID" value="NZ_RKRF01000011.1"/>
</dbReference>
<evidence type="ECO:0000256" key="1">
    <source>
        <dbReference type="ARBA" id="ARBA00004651"/>
    </source>
</evidence>
<dbReference type="InterPro" id="IPR002797">
    <property type="entry name" value="Polysacc_synth"/>
</dbReference>
<feature type="transmembrane region" description="Helical" evidence="6">
    <location>
        <begin position="228"/>
        <end position="249"/>
    </location>
</feature>
<feature type="transmembrane region" description="Helical" evidence="6">
    <location>
        <begin position="344"/>
        <end position="366"/>
    </location>
</feature>
<comment type="subcellular location">
    <subcellularLocation>
        <location evidence="1">Cell membrane</location>
        <topology evidence="1">Multi-pass membrane protein</topology>
    </subcellularLocation>
</comment>
<feature type="transmembrane region" description="Helical" evidence="6">
    <location>
        <begin position="163"/>
        <end position="181"/>
    </location>
</feature>
<keyword evidence="2" id="KW-1003">Cell membrane</keyword>
<dbReference type="InterPro" id="IPR050833">
    <property type="entry name" value="Poly_Biosynth_Transport"/>
</dbReference>
<feature type="transmembrane region" description="Helical" evidence="6">
    <location>
        <begin position="124"/>
        <end position="142"/>
    </location>
</feature>
<proteinExistence type="predicted"/>
<evidence type="ECO:0000256" key="5">
    <source>
        <dbReference type="ARBA" id="ARBA00023136"/>
    </source>
</evidence>
<keyword evidence="8" id="KW-1185">Reference proteome</keyword>
<dbReference type="OrthoDB" id="9775950at2"/>
<protein>
    <submittedName>
        <fullName evidence="7">PST family polysaccharide transporter</fullName>
    </submittedName>
</protein>
<comment type="caution">
    <text evidence="7">The sequence shown here is derived from an EMBL/GenBank/DDBJ whole genome shotgun (WGS) entry which is preliminary data.</text>
</comment>
<keyword evidence="4 6" id="KW-1133">Transmembrane helix</keyword>
<feature type="transmembrane region" description="Helical" evidence="6">
    <location>
        <begin position="378"/>
        <end position="397"/>
    </location>
</feature>
<dbReference type="Pfam" id="PF01943">
    <property type="entry name" value="Polysacc_synt"/>
    <property type="match status" value="1"/>
</dbReference>
<dbReference type="GO" id="GO:0005886">
    <property type="term" value="C:plasma membrane"/>
    <property type="evidence" value="ECO:0007669"/>
    <property type="project" value="UniProtKB-SubCell"/>
</dbReference>
<feature type="transmembrane region" description="Helical" evidence="6">
    <location>
        <begin position="433"/>
        <end position="455"/>
    </location>
</feature>
<feature type="transmembrane region" description="Helical" evidence="6">
    <location>
        <begin position="187"/>
        <end position="207"/>
    </location>
</feature>
<name>A0A3N5B1T2_9BACI</name>
<dbReference type="EMBL" id="RKRF01000011">
    <property type="protein sequence ID" value="RPF51207.1"/>
    <property type="molecule type" value="Genomic_DNA"/>
</dbReference>
<feature type="transmembrane region" description="Helical" evidence="6">
    <location>
        <begin position="84"/>
        <end position="104"/>
    </location>
</feature>
<accession>A0A3N5B1T2</accession>
<evidence type="ECO:0000256" key="2">
    <source>
        <dbReference type="ARBA" id="ARBA00022475"/>
    </source>
</evidence>
<dbReference type="AlphaFoldDB" id="A0A3N5B1T2"/>
<dbReference type="Proteomes" id="UP000276443">
    <property type="component" value="Unassembled WGS sequence"/>
</dbReference>
<feature type="transmembrane region" description="Helical" evidence="6">
    <location>
        <begin position="309"/>
        <end position="332"/>
    </location>
</feature>
<evidence type="ECO:0000313" key="8">
    <source>
        <dbReference type="Proteomes" id="UP000276443"/>
    </source>
</evidence>
<evidence type="ECO:0000256" key="6">
    <source>
        <dbReference type="SAM" id="Phobius"/>
    </source>
</evidence>
<feature type="transmembrane region" description="Helical" evidence="6">
    <location>
        <begin position="41"/>
        <end position="63"/>
    </location>
</feature>
<evidence type="ECO:0000313" key="7">
    <source>
        <dbReference type="EMBL" id="RPF51207.1"/>
    </source>
</evidence>
<sequence>MSHQALWVRGALFLSIAGFLSKVLGMAYRVPLQNIAGDEGLYIYQQIYPILSIAIILSVYSLPSAISHIAVNDHKSNVVRIPHVGMLFMVLFGAGMAFYIAIFLSADLLAAWMGDPELSRALKVAGGMFLLIPVTALFRGLFQSLSLSHIVAASQIIEQFFRVIGIIGATFFVVYVGRGSLYAIGSYTAWATIGGTVIASFALLWLYKRNAHRFSRNRLNLNKRVIQSLLIGMAIYSVNYMLHLVLQLVDVFTLVELLETYAYRFDEAKVEKGVFDRSHSLIQLGLVLGSSLALALIPEVHQNHMKQGLAFKWTFVLSLSASVGLIAVMPYLNPLLFKTKDGMLSIQLMMLLVFLLSMTVVVSVFLQAYDYRVKQFKWILLMVGLKYALNLLLIPTFGLIGASVAYIGAVGLLLAILLWKWKTITKIKISYGFIIRSLTLISVMGIVVYGMQSLFNVSDRLLMLPIVIGLCLLGVVMIIMGLWFLNIFSKKEWEHVLGKHRERGSS</sequence>
<dbReference type="PANTHER" id="PTHR30250:SF29">
    <property type="entry name" value="POLYSACCHARIDE BIOSYNTHESIS PROTEIN C-TERMINAL DOMAIN-CONTAINING PROTEIN"/>
    <property type="match status" value="1"/>
</dbReference>
<keyword evidence="3 6" id="KW-0812">Transmembrane</keyword>
<dbReference type="PANTHER" id="PTHR30250">
    <property type="entry name" value="PST FAMILY PREDICTED COLANIC ACID TRANSPORTER"/>
    <property type="match status" value="1"/>
</dbReference>
<feature type="transmembrane region" description="Helical" evidence="6">
    <location>
        <begin position="280"/>
        <end position="297"/>
    </location>
</feature>
<feature type="transmembrane region" description="Helical" evidence="6">
    <location>
        <begin position="461"/>
        <end position="485"/>
    </location>
</feature>
<keyword evidence="5 6" id="KW-0472">Membrane</keyword>
<evidence type="ECO:0000256" key="4">
    <source>
        <dbReference type="ARBA" id="ARBA00022989"/>
    </source>
</evidence>
<evidence type="ECO:0000256" key="3">
    <source>
        <dbReference type="ARBA" id="ARBA00022692"/>
    </source>
</evidence>
<feature type="transmembrane region" description="Helical" evidence="6">
    <location>
        <begin position="403"/>
        <end position="421"/>
    </location>
</feature>
<reference evidence="7 8" key="1">
    <citation type="submission" date="2018-11" db="EMBL/GenBank/DDBJ databases">
        <title>Genomic Encyclopedia of Type Strains, Phase IV (KMG-IV): sequencing the most valuable type-strain genomes for metagenomic binning, comparative biology and taxonomic classification.</title>
        <authorList>
            <person name="Goeker M."/>
        </authorList>
    </citation>
    <scope>NUCLEOTIDE SEQUENCE [LARGE SCALE GENOMIC DNA]</scope>
    <source>
        <strain evidence="7 8">DSM 18090</strain>
    </source>
</reference>